<dbReference type="PANTHER" id="PTHR41786">
    <property type="entry name" value="MOTILITY ACCESSORY FACTOR MAF"/>
    <property type="match status" value="1"/>
</dbReference>
<accession>A0A150M4N2</accession>
<dbReference type="OrthoDB" id="5291305at2"/>
<evidence type="ECO:0000259" key="1">
    <source>
        <dbReference type="Pfam" id="PF01973"/>
    </source>
</evidence>
<dbReference type="InterPro" id="IPR002826">
    <property type="entry name" value="MptE-like"/>
</dbReference>
<dbReference type="Pfam" id="PF01973">
    <property type="entry name" value="MptE-like"/>
    <property type="match status" value="1"/>
</dbReference>
<comment type="caution">
    <text evidence="2">The sequence shown here is derived from an EMBL/GenBank/DDBJ whole genome shotgun (WGS) entry which is preliminary data.</text>
</comment>
<feature type="domain" description="6-hydroxymethylpterin diphosphokinase MptE-like" evidence="1">
    <location>
        <begin position="204"/>
        <end position="382"/>
    </location>
</feature>
<dbReference type="STRING" id="301148.B4135_2096"/>
<gene>
    <name evidence="2" type="ORF">B4135_2096</name>
</gene>
<protein>
    <recommendedName>
        <fullName evidence="1">6-hydroxymethylpterin diphosphokinase MptE-like domain-containing protein</fullName>
    </recommendedName>
</protein>
<dbReference type="EMBL" id="LQYT01000042">
    <property type="protein sequence ID" value="KYD19365.1"/>
    <property type="molecule type" value="Genomic_DNA"/>
</dbReference>
<evidence type="ECO:0000313" key="3">
    <source>
        <dbReference type="Proteomes" id="UP000075683"/>
    </source>
</evidence>
<dbReference type="AlphaFoldDB" id="A0A150M4N2"/>
<dbReference type="PANTHER" id="PTHR41786:SF1">
    <property type="entry name" value="6-HYDROXYMETHYLPTERIN DIPHOSPHOKINASE MPTE-LIKE DOMAIN-CONTAINING PROTEIN"/>
    <property type="match status" value="1"/>
</dbReference>
<dbReference type="Proteomes" id="UP000075683">
    <property type="component" value="Unassembled WGS sequence"/>
</dbReference>
<proteinExistence type="predicted"/>
<name>A0A150M4N2_9BACI</name>
<evidence type="ECO:0000313" key="2">
    <source>
        <dbReference type="EMBL" id="KYD19365.1"/>
    </source>
</evidence>
<dbReference type="RefSeq" id="WP_061568896.1">
    <property type="nucleotide sequence ID" value="NZ_LQYT01000042.1"/>
</dbReference>
<dbReference type="PATRIC" id="fig|301148.3.peg.3499"/>
<reference evidence="2 3" key="1">
    <citation type="submission" date="2016-01" db="EMBL/GenBank/DDBJ databases">
        <title>Draft Genome Sequences of Seven Thermophilic Sporeformers Isolated from Foods.</title>
        <authorList>
            <person name="Berendsen E.M."/>
            <person name="Wells-Bennik M.H."/>
            <person name="Krawcyk A.O."/>
            <person name="De Jong A."/>
            <person name="Holsappel S."/>
            <person name="Eijlander R.T."/>
            <person name="Kuipers O.P."/>
        </authorList>
    </citation>
    <scope>NUCLEOTIDE SEQUENCE [LARGE SCALE GENOMIC DNA]</scope>
    <source>
        <strain evidence="2 3">B4135</strain>
    </source>
</reference>
<organism evidence="2 3">
    <name type="scientific">Caldibacillus debilis</name>
    <dbReference type="NCBI Taxonomy" id="301148"/>
    <lineage>
        <taxon>Bacteria</taxon>
        <taxon>Bacillati</taxon>
        <taxon>Bacillota</taxon>
        <taxon>Bacilli</taxon>
        <taxon>Bacillales</taxon>
        <taxon>Bacillaceae</taxon>
        <taxon>Caldibacillus</taxon>
    </lineage>
</organism>
<sequence>MLTDNRVFLKEKASGILERLDAVFDSGRVGCVEAKNGQKTLQIEKNGRMLLVHSGYDPGKEAAMIMERLRGKLKEKEPVIFIGFGLGYHIDAIAERLSPPWFSVIEFSPEVLKAALSVYDIKKRKFFKGLKHLHLIENEEQILPAIVQDVDDVNRPPQLVILPSYERIFKEEVARYLSGFQQYLKEKKSRYVTTLHFEKRWIINSLQNFPYLLKTPNLLADFDRSLFENKPAVLVAAGPSLNEEFDHLKRIKEDRSAYIFSVGSAINALIEHGIYPHAAFTYDPTPHNQFVFQKLKEKGITEIPLVFGSSVGFETLKDYPGKMAHFITSQDWLSAYTLKHRELADIDIAMDSPSIAIITLQILDRLNCNPILLVGQNFSFRERKRYASGIEYDMVDSELGEKEMEGTFETESVDGGKVLTNEGYMQMKKSMEYVLGGMIGKTVYNTTKKGAKIEHTIYRELSSLVDELPKNGIVLPWFTDERPNYDLAFIEEKWKTIVSQSESIGEKIDEIRKMTAKIEQTLQMRKLNKLEHLYQVLEGKIGGLQNTLVYKIFLRSMTQFETEIASKEIAAVRNSEDAIKKGQTVVKEYRRLVDAWEAAFRTVKEEIKKIGGEVLAEIQKVG</sequence>